<dbReference type="Proteomes" id="UP001213907">
    <property type="component" value="Chromosome"/>
</dbReference>
<dbReference type="PROSITE" id="PS00094">
    <property type="entry name" value="C5_MTASE_1"/>
    <property type="match status" value="1"/>
</dbReference>
<keyword evidence="10" id="KW-1185">Reference proteome</keyword>
<dbReference type="InterPro" id="IPR001525">
    <property type="entry name" value="C5_MeTfrase"/>
</dbReference>
<organism evidence="9 10">
    <name type="scientific">Afipia carboxydohydrogena</name>
    <name type="common">Pseudomonas carboxydohydrogena</name>
    <dbReference type="NCBI Taxonomy" id="290"/>
    <lineage>
        <taxon>Bacteria</taxon>
        <taxon>Pseudomonadati</taxon>
        <taxon>Pseudomonadota</taxon>
        <taxon>Alphaproteobacteria</taxon>
        <taxon>Hyphomicrobiales</taxon>
        <taxon>Nitrobacteraceae</taxon>
        <taxon>Afipia</taxon>
    </lineage>
</organism>
<evidence type="ECO:0000256" key="4">
    <source>
        <dbReference type="ARBA" id="ARBA00022747"/>
    </source>
</evidence>
<evidence type="ECO:0000256" key="6">
    <source>
        <dbReference type="PROSITE-ProRule" id="PRU01016"/>
    </source>
</evidence>
<dbReference type="PROSITE" id="PS51679">
    <property type="entry name" value="SAM_MT_C5"/>
    <property type="match status" value="1"/>
</dbReference>
<keyword evidence="4" id="KW-0680">Restriction system</keyword>
<evidence type="ECO:0000256" key="8">
    <source>
        <dbReference type="RuleBase" id="RU000417"/>
    </source>
</evidence>
<dbReference type="SUPFAM" id="SSF53335">
    <property type="entry name" value="S-adenosyl-L-methionine-dependent methyltransferases"/>
    <property type="match status" value="1"/>
</dbReference>
<dbReference type="EMBL" id="CP113162">
    <property type="protein sequence ID" value="WEF51433.1"/>
    <property type="molecule type" value="Genomic_DNA"/>
</dbReference>
<evidence type="ECO:0000313" key="9">
    <source>
        <dbReference type="EMBL" id="WEF51433.1"/>
    </source>
</evidence>
<comment type="catalytic activity">
    <reaction evidence="5 8">
        <text>a 2'-deoxycytidine in DNA + S-adenosyl-L-methionine = a 5-methyl-2'-deoxycytidine in DNA + S-adenosyl-L-homocysteine + H(+)</text>
        <dbReference type="Rhea" id="RHEA:13681"/>
        <dbReference type="Rhea" id="RHEA-COMP:11369"/>
        <dbReference type="Rhea" id="RHEA-COMP:11370"/>
        <dbReference type="ChEBI" id="CHEBI:15378"/>
        <dbReference type="ChEBI" id="CHEBI:57856"/>
        <dbReference type="ChEBI" id="CHEBI:59789"/>
        <dbReference type="ChEBI" id="CHEBI:85452"/>
        <dbReference type="ChEBI" id="CHEBI:85454"/>
        <dbReference type="EC" id="2.1.1.37"/>
    </reaction>
</comment>
<reference evidence="9 10" key="1">
    <citation type="submission" date="2022-11" db="EMBL/GenBank/DDBJ databases">
        <authorList>
            <person name="Siebert D."/>
            <person name="Busche T."/>
            <person name="Saydam E."/>
            <person name="Kalinowski J."/>
            <person name="Ruckert C."/>
            <person name="Blombach B."/>
        </authorList>
    </citation>
    <scope>NUCLEOTIDE SEQUENCE [LARGE SCALE GENOMIC DNA]</scope>
    <source>
        <strain evidence="9 10">DSM 1083</strain>
    </source>
</reference>
<name>A0ABY8BNB1_AFICR</name>
<dbReference type="PRINTS" id="PR00105">
    <property type="entry name" value="C5METTRFRASE"/>
</dbReference>
<dbReference type="PANTHER" id="PTHR10629">
    <property type="entry name" value="CYTOSINE-SPECIFIC METHYLTRANSFERASE"/>
    <property type="match status" value="1"/>
</dbReference>
<evidence type="ECO:0000313" key="10">
    <source>
        <dbReference type="Proteomes" id="UP001213907"/>
    </source>
</evidence>
<evidence type="ECO:0000256" key="7">
    <source>
        <dbReference type="RuleBase" id="RU000416"/>
    </source>
</evidence>
<keyword evidence="3 6" id="KW-0949">S-adenosyl-L-methionine</keyword>
<dbReference type="NCBIfam" id="TIGR00675">
    <property type="entry name" value="dcm"/>
    <property type="match status" value="1"/>
</dbReference>
<protein>
    <recommendedName>
        <fullName evidence="8">Cytosine-specific methyltransferase</fullName>
        <ecNumber evidence="8">2.1.1.37</ecNumber>
    </recommendedName>
</protein>
<keyword evidence="2 6" id="KW-0808">Transferase</keyword>
<dbReference type="InterPro" id="IPR029063">
    <property type="entry name" value="SAM-dependent_MTases_sf"/>
</dbReference>
<gene>
    <name evidence="9" type="ORF">AFIC_003022</name>
</gene>
<dbReference type="Gene3D" id="3.40.50.150">
    <property type="entry name" value="Vaccinia Virus protein VP39"/>
    <property type="match status" value="1"/>
</dbReference>
<dbReference type="EC" id="2.1.1.37" evidence="8"/>
<dbReference type="InterPro" id="IPR050390">
    <property type="entry name" value="C5-Methyltransferase"/>
</dbReference>
<dbReference type="GO" id="GO:0008168">
    <property type="term" value="F:methyltransferase activity"/>
    <property type="evidence" value="ECO:0007669"/>
    <property type="project" value="UniProtKB-KW"/>
</dbReference>
<dbReference type="RefSeq" id="WP_275247034.1">
    <property type="nucleotide sequence ID" value="NZ_BAABDX010000001.1"/>
</dbReference>
<evidence type="ECO:0000256" key="3">
    <source>
        <dbReference type="ARBA" id="ARBA00022691"/>
    </source>
</evidence>
<dbReference type="InterPro" id="IPR018117">
    <property type="entry name" value="C5_DNA_meth_AS"/>
</dbReference>
<accession>A0ABY8BNB1</accession>
<comment type="similarity">
    <text evidence="6 7">Belongs to the class I-like SAM-binding methyltransferase superfamily. C5-methyltransferase family.</text>
</comment>
<sequence length="350" mass="39212">MKTKYTAIDLFSGCGGLTLGLKLAGFKVLAAIEKDTLAVQTYKANHADVVVCHDDIVAVKAGSLRKRLNLAVGELDLLAGCPPCQGFSALRTRNGATQKRDKRNGLITEMMRFTRAFRPKTVMMENVPGLAEHWSFKKLCRDLRNLGYRVEWDIKDARYYGVPQRRKRLILVAGHRFDVPLAKETNNIKTVWEAIGGLKAPGHSRDKLQNLTENRSEKVLSLIRAIPKDGGSRTDLPKSWQLACHQRTDGFKDIYGRMAWHEPAPTITGGCFNPSKGRFLHPEANRAITLREAAILQSFPRRYRFPADRSKESIALMIGNALPPTFIRRHASEIAKSLANAKARSRRAAR</sequence>
<dbReference type="GO" id="GO:0032259">
    <property type="term" value="P:methylation"/>
    <property type="evidence" value="ECO:0007669"/>
    <property type="project" value="UniProtKB-KW"/>
</dbReference>
<dbReference type="PANTHER" id="PTHR10629:SF52">
    <property type="entry name" value="DNA (CYTOSINE-5)-METHYLTRANSFERASE 1"/>
    <property type="match status" value="1"/>
</dbReference>
<evidence type="ECO:0000256" key="5">
    <source>
        <dbReference type="ARBA" id="ARBA00047422"/>
    </source>
</evidence>
<keyword evidence="1 6" id="KW-0489">Methyltransferase</keyword>
<evidence type="ECO:0000256" key="1">
    <source>
        <dbReference type="ARBA" id="ARBA00022603"/>
    </source>
</evidence>
<proteinExistence type="inferred from homology"/>
<evidence type="ECO:0000256" key="2">
    <source>
        <dbReference type="ARBA" id="ARBA00022679"/>
    </source>
</evidence>
<dbReference type="Gene3D" id="3.90.120.10">
    <property type="entry name" value="DNA Methylase, subunit A, domain 2"/>
    <property type="match status" value="1"/>
</dbReference>
<dbReference type="Pfam" id="PF00145">
    <property type="entry name" value="DNA_methylase"/>
    <property type="match status" value="1"/>
</dbReference>
<feature type="active site" evidence="6">
    <location>
        <position position="84"/>
    </location>
</feature>